<evidence type="ECO:0000313" key="6">
    <source>
        <dbReference type="Proteomes" id="UP000789595"/>
    </source>
</evidence>
<feature type="compositionally biased region" description="Basic residues" evidence="2">
    <location>
        <begin position="230"/>
        <end position="249"/>
    </location>
</feature>
<feature type="compositionally biased region" description="Low complexity" evidence="2">
    <location>
        <begin position="1157"/>
        <end position="1169"/>
    </location>
</feature>
<evidence type="ECO:0000256" key="1">
    <source>
        <dbReference type="PROSITE-ProRule" id="PRU00042"/>
    </source>
</evidence>
<feature type="compositionally biased region" description="Low complexity" evidence="2">
    <location>
        <begin position="100"/>
        <end position="110"/>
    </location>
</feature>
<feature type="compositionally biased region" description="Low complexity" evidence="2">
    <location>
        <begin position="1051"/>
        <end position="1063"/>
    </location>
</feature>
<feature type="region of interest" description="Disordered" evidence="2">
    <location>
        <begin position="1288"/>
        <end position="1311"/>
    </location>
</feature>
<proteinExistence type="predicted"/>
<dbReference type="InterPro" id="IPR013087">
    <property type="entry name" value="Znf_C2H2_type"/>
</dbReference>
<feature type="compositionally biased region" description="Basic and acidic residues" evidence="2">
    <location>
        <begin position="2330"/>
        <end position="2347"/>
    </location>
</feature>
<dbReference type="Gene3D" id="3.30.40.10">
    <property type="entry name" value="Zinc/RING finger domain, C3HC4 (zinc finger)"/>
    <property type="match status" value="1"/>
</dbReference>
<feature type="compositionally biased region" description="Low complexity" evidence="2">
    <location>
        <begin position="17"/>
        <end position="29"/>
    </location>
</feature>
<dbReference type="PANTHER" id="PTHR48125">
    <property type="entry name" value="LP07818P1"/>
    <property type="match status" value="1"/>
</dbReference>
<feature type="region of interest" description="Disordered" evidence="2">
    <location>
        <begin position="1"/>
        <end position="29"/>
    </location>
</feature>
<feature type="compositionally biased region" description="Basic residues" evidence="2">
    <location>
        <begin position="422"/>
        <end position="439"/>
    </location>
</feature>
<dbReference type="InterPro" id="IPR002999">
    <property type="entry name" value="Tudor"/>
</dbReference>
<feature type="region of interest" description="Disordered" evidence="2">
    <location>
        <begin position="799"/>
        <end position="825"/>
    </location>
</feature>
<feature type="region of interest" description="Disordered" evidence="2">
    <location>
        <begin position="931"/>
        <end position="966"/>
    </location>
</feature>
<dbReference type="SUPFAM" id="SSF57850">
    <property type="entry name" value="RING/U-box"/>
    <property type="match status" value="1"/>
</dbReference>
<feature type="region of interest" description="Disordered" evidence="2">
    <location>
        <begin position="1942"/>
        <end position="1962"/>
    </location>
</feature>
<feature type="region of interest" description="Disordered" evidence="2">
    <location>
        <begin position="2378"/>
        <end position="2430"/>
    </location>
</feature>
<dbReference type="PROSITE" id="PS50157">
    <property type="entry name" value="ZINC_FINGER_C2H2_2"/>
    <property type="match status" value="1"/>
</dbReference>
<dbReference type="PROSITE" id="PS50090">
    <property type="entry name" value="MYB_LIKE"/>
    <property type="match status" value="2"/>
</dbReference>
<comment type="caution">
    <text evidence="5">The sequence shown here is derived from an EMBL/GenBank/DDBJ whole genome shotgun (WGS) entry which is preliminary data.</text>
</comment>
<feature type="region of interest" description="Disordered" evidence="2">
    <location>
        <begin position="1099"/>
        <end position="1118"/>
    </location>
</feature>
<feature type="domain" description="Myb-like" evidence="3">
    <location>
        <begin position="1303"/>
        <end position="1360"/>
    </location>
</feature>
<evidence type="ECO:0000313" key="5">
    <source>
        <dbReference type="EMBL" id="CAH0374998.1"/>
    </source>
</evidence>
<feature type="compositionally biased region" description="Acidic residues" evidence="2">
    <location>
        <begin position="475"/>
        <end position="485"/>
    </location>
</feature>
<organism evidence="5 6">
    <name type="scientific">Pelagomonas calceolata</name>
    <dbReference type="NCBI Taxonomy" id="35677"/>
    <lineage>
        <taxon>Eukaryota</taxon>
        <taxon>Sar</taxon>
        <taxon>Stramenopiles</taxon>
        <taxon>Ochrophyta</taxon>
        <taxon>Pelagophyceae</taxon>
        <taxon>Pelagomonadales</taxon>
        <taxon>Pelagomonadaceae</taxon>
        <taxon>Pelagomonas</taxon>
    </lineage>
</organism>
<feature type="region of interest" description="Disordered" evidence="2">
    <location>
        <begin position="1356"/>
        <end position="1375"/>
    </location>
</feature>
<feature type="region of interest" description="Disordered" evidence="2">
    <location>
        <begin position="1391"/>
        <end position="1411"/>
    </location>
</feature>
<feature type="compositionally biased region" description="Acidic residues" evidence="2">
    <location>
        <begin position="935"/>
        <end position="946"/>
    </location>
</feature>
<feature type="region of interest" description="Disordered" evidence="2">
    <location>
        <begin position="2305"/>
        <end position="2347"/>
    </location>
</feature>
<feature type="compositionally biased region" description="Pro residues" evidence="2">
    <location>
        <begin position="2007"/>
        <end position="2026"/>
    </location>
</feature>
<feature type="compositionally biased region" description="Low complexity" evidence="2">
    <location>
        <begin position="1181"/>
        <end position="1191"/>
    </location>
</feature>
<dbReference type="Gene3D" id="2.30.30.140">
    <property type="match status" value="1"/>
</dbReference>
<feature type="compositionally biased region" description="Basic and acidic residues" evidence="2">
    <location>
        <begin position="71"/>
        <end position="83"/>
    </location>
</feature>
<feature type="compositionally biased region" description="Acidic residues" evidence="2">
    <location>
        <begin position="1064"/>
        <end position="1092"/>
    </location>
</feature>
<feature type="region of interest" description="Disordered" evidence="2">
    <location>
        <begin position="629"/>
        <end position="653"/>
    </location>
</feature>
<dbReference type="CDD" id="cd00167">
    <property type="entry name" value="SANT"/>
    <property type="match status" value="1"/>
</dbReference>
<dbReference type="Proteomes" id="UP000789595">
    <property type="component" value="Unassembled WGS sequence"/>
</dbReference>
<feature type="compositionally biased region" description="Basic and acidic residues" evidence="2">
    <location>
        <begin position="1143"/>
        <end position="1156"/>
    </location>
</feature>
<feature type="region of interest" description="Disordered" evidence="2">
    <location>
        <begin position="503"/>
        <end position="543"/>
    </location>
</feature>
<feature type="compositionally biased region" description="Basic and acidic residues" evidence="2">
    <location>
        <begin position="116"/>
        <end position="126"/>
    </location>
</feature>
<reference evidence="5" key="1">
    <citation type="submission" date="2021-11" db="EMBL/GenBank/DDBJ databases">
        <authorList>
            <consortium name="Genoscope - CEA"/>
            <person name="William W."/>
        </authorList>
    </citation>
    <scope>NUCLEOTIDE SEQUENCE</scope>
</reference>
<dbReference type="CDD" id="cd04508">
    <property type="entry name" value="Tudor_SF"/>
    <property type="match status" value="1"/>
</dbReference>
<keyword evidence="1" id="KW-0862">Zinc</keyword>
<dbReference type="Gene3D" id="1.10.10.60">
    <property type="entry name" value="Homeodomain-like"/>
    <property type="match status" value="2"/>
</dbReference>
<sequence>MADDPTAAVTNSTTHETAPTTSSADAAAAREQAIRELTLAEFKKVKDGFTKDQWQNMPREKRSKIMGAAHEVAKTEIAAREEAAAAAAPPPPRTSRFDVPPDAAAPDADALPQHPHTREQSDDSHRSSPSPPADAPSPRRRSPSPPADKKPEKRRRKPSPRPQEPPRSFGVMDTVEGNWNDQGRWYTAVVEGVFADGTINLKYVDGDKETRVPPSRVRPLPKRGSSNKGGGRRAAPKKAPAKKAARKAKPPPFTCPQYTPRDHYDELDDSASDVSVPRRWLRALQPTPTSPPPSDRDALFDNADSSSSSDGGPVALAASTAPCRGAYDRRRAVFGAALRPPPAGYDAGRVALTLAGRRRPALSAFFRAAAASDGDSDSDSEAAAPRRRPRPARPRAPAEVRTWVTDAGGRRHSSRLASPKAAAKKKAPSPRRAPARRRAPQVPCTQGCGRSFATPQDMRQHARNDCPARPAAALSEEDEPEDDDAALSALTESELRRVMARRGVGAAAPAPPAVEASGVGAAPADGANETEDAMDTDAPPWPAAGRKLLDEIKAENERSDVRASLETLRPKLTSYGFSNSNDSWKSGFCSLSVPAGFPSNQNTRRVEHGTKIRSIPDLVRYLEHALGEASDAEDDAEAHPAPPPPPGSRVAVRFDDGEDYEGTIGDALDERSAACQFDDGTSDVIRFPDPDVRVTRVGPGAAPAPPLVMVLSAARPPRAPRSRGARKRPRPVLSVSTAPDARHPCAFGCGLTFATGHAAEAHAARYCARRPPEVIAAVTAAAPRGDDAVLAAARAARRALGEDAPDPPDAVEEAKPASPRPARWTAEEEADLRRLVAEAGADRDWAAIADRLGTGRSAAAVEARFGPDKSASPRSGPKACEVRRVGDKKWRRFASRSDAAAAFPELSKPDITHLINNTGRGRTANKQYEARDAVDEAEASDDEAGASDDAAPAPGPSLGPRDERGRYPCPAGCPRTFAHAPAAVQHGKSCAARSAPGFVRTADGRAAKIVEKLSAGRFLVDVFDEQGNFYERIKRKRSFFEPGQDHLLDLAPPRGAAAAAAPADGDDEAEDATPAEEAEPADGADEAEDAMDTGDAVEAAPAAPAPAPADGGSTAAASSLPYGGDVQAAMAARDRGAVRALLKHQEESRPKPRGEDAAAAAAADDAAPEPAAPPEADEPPAVDAPAAPDEAEAAWVADARRLLGEAQDRSDRNQKGVLEAMRPALTRCGFRGDPPWVSGQAYISPPATFPDYYEVWGRDNAGQGAKGQRKITSVPALVGYLERALALAEAGSEQPRPSRERPRTGVTESPWTADEDAALRRAVAAARVSGRVNWTSVLGQLLGETRRTEAALRARWDQLGDQPAPQPARSTSPRSRAVAWAAVHPLLGGDDGLPLPAPTRRPPPLSSALPTTALTDETGECTICYDDGVKVATLKCCGNKACASCLGRLKDHDWKCYWCRQHVPERSLRAALNGVEVWPPPRPKSAVRKTDEQRRVEPPRERDAPPRPRRAPPSIVGEGAATRGPGDVVLSRAGPDYICRLGETPGHVGNLLHVAPDYILDLTKRRHGRDLQEVSGLQCGARLALPAPREPWRVPPLLPPKAATQMLAGELYHREADDDGHDGRCYYKCHDNDTPQQICRLFGVDHLAYDTLRLDNFAGSKPLRSDRLKDETMVVLPVQCLQSDAAIQAQRRAKPCAACRLEGDTGAIFCRKQDRHAAPNYDEPRPQMDTRVRVRYQVDDGRDAEDSQAFAWFFGSVVGLEEKENGELALKVNYDGEEGHIDETWPSEDLVILPTDGSLPLKSPDEAASKEKYMNARVRPRGYRLWCRVVNVEISMVEAWDGVILTLRREDMRDESEDDQFQLSHLSEASCWARPELCPAPRGAAIVAAPPPAPRARVGSPYAPAAEPDDQAAALDALRTRLGGRGRAGRDVLAGWTGSRKKLTRVGGHSNGYAYTFTDPDGEQYHSLTEAARAAERRLPGDAAGEEEEQPRPSSPRTKKAARVPTTAPPARPPPPAQRAAAPPPAAVSAATATAMCERGAHVADVEKPTVRGVAKGHSSGWMVVLTPLGYFAMFPLTRVTATTLTAAEAEACARKDLRPAREWLQARLDEEIEVEVGNTVYRNRYRPRADGSSECQIVADAATRRVRCALCDWELPRHHVEDLERDLAARPTTAWHYSSLWQTLQAHCGMGDAGLSQEARRHRVRLLAAANTPTAPAPPPTAEPAPERRRKQQTIGPSDTTAAPPPPDTSQDELLARQLAEQEGAVIEEGHLEKNEFGRFMCPAGCDKTFKFAGAAIKHGTKCVQDLRKRRRRGGASAPRPAPKRPRAAPRDRAAEEAAREAKVKADLERELAAARATARPPPEDDDRAVDLAAVERPATRWQECHPDSDGELPPPRPPPIMVPEPGRGRGKPPLGKMKRKAPSPRLEAAATYEAWAADDDGSPRGQKPPIKKLRERLASVDVLDEVATAEASWGPLEGTAAVVGTGSLDVRRVFEVVVNLLDDEKKRELRAVGQRLKGANGGRAPLPDLVRETVALVGSERWSFAVAEAARRQSRDAPPLPSQSRSAPPPLPAAVVSPPTSLPVAWQKAGLTERPRDTHSAPRPEEDASSRTLTDAVDTALQAVELRSGGAPVAPPPVLPSVSSEDLGQAERTV</sequence>
<feature type="compositionally biased region" description="Pro residues" evidence="2">
    <location>
        <begin position="2394"/>
        <end position="2404"/>
    </location>
</feature>
<keyword evidence="6" id="KW-1185">Reference proteome</keyword>
<feature type="region of interest" description="Disordered" evidence="2">
    <location>
        <begin position="1477"/>
        <end position="1527"/>
    </location>
</feature>
<evidence type="ECO:0000259" key="4">
    <source>
        <dbReference type="PROSITE" id="PS50157"/>
    </source>
</evidence>
<feature type="region of interest" description="Disordered" evidence="2">
    <location>
        <begin position="715"/>
        <end position="737"/>
    </location>
</feature>
<feature type="compositionally biased region" description="Basic residues" evidence="2">
    <location>
        <begin position="718"/>
        <end position="730"/>
    </location>
</feature>
<evidence type="ECO:0000256" key="2">
    <source>
        <dbReference type="SAM" id="MobiDB-lite"/>
    </source>
</evidence>
<feature type="compositionally biased region" description="Basic and acidic residues" evidence="2">
    <location>
        <begin position="1488"/>
        <end position="1506"/>
    </location>
</feature>
<name>A0A8J2SL39_9STRA</name>
<feature type="region of interest" description="Disordered" evidence="2">
    <location>
        <begin position="1045"/>
        <end position="1094"/>
    </location>
</feature>
<feature type="region of interest" description="Disordered" evidence="2">
    <location>
        <begin position="368"/>
        <end position="491"/>
    </location>
</feature>
<feature type="region of interest" description="Disordered" evidence="2">
    <location>
        <begin position="1143"/>
        <end position="1191"/>
    </location>
</feature>
<feature type="region of interest" description="Disordered" evidence="2">
    <location>
        <begin position="2629"/>
        <end position="2656"/>
    </location>
</feature>
<feature type="region of interest" description="Disordered" evidence="2">
    <location>
        <begin position="2209"/>
        <end position="2252"/>
    </location>
</feature>
<protein>
    <submittedName>
        <fullName evidence="5">Uncharacterized protein</fullName>
    </submittedName>
</protein>
<feature type="compositionally biased region" description="Low complexity" evidence="2">
    <location>
        <begin position="947"/>
        <end position="959"/>
    </location>
</feature>
<dbReference type="PANTHER" id="PTHR48125:SF10">
    <property type="entry name" value="OS12G0136300 PROTEIN"/>
    <property type="match status" value="1"/>
</dbReference>
<accession>A0A8J2SL39</accession>
<dbReference type="EMBL" id="CAKKNE010000004">
    <property type="protein sequence ID" value="CAH0374998.1"/>
    <property type="molecule type" value="Genomic_DNA"/>
</dbReference>
<feature type="compositionally biased region" description="Basic and acidic residues" evidence="2">
    <location>
        <begin position="2593"/>
        <end position="2611"/>
    </location>
</feature>
<dbReference type="SMART" id="SM00717">
    <property type="entry name" value="SANT"/>
    <property type="match status" value="2"/>
</dbReference>
<feature type="region of interest" description="Disordered" evidence="2">
    <location>
        <begin position="196"/>
        <end position="322"/>
    </location>
</feature>
<keyword evidence="1" id="KW-0479">Metal-binding</keyword>
<keyword evidence="1" id="KW-0863">Zinc-finger</keyword>
<feature type="region of interest" description="Disordered" evidence="2">
    <location>
        <begin position="1981"/>
        <end position="2028"/>
    </location>
</feature>
<dbReference type="GO" id="GO:0008270">
    <property type="term" value="F:zinc ion binding"/>
    <property type="evidence" value="ECO:0007669"/>
    <property type="project" value="UniProtKB-KW"/>
</dbReference>
<dbReference type="Pfam" id="PF00249">
    <property type="entry name" value="Myb_DNA-binding"/>
    <property type="match status" value="1"/>
</dbReference>
<feature type="region of interest" description="Disordered" evidence="2">
    <location>
        <begin position="2552"/>
        <end position="2616"/>
    </location>
</feature>
<dbReference type="InterPro" id="IPR013083">
    <property type="entry name" value="Znf_RING/FYVE/PHD"/>
</dbReference>
<dbReference type="InterPro" id="IPR001005">
    <property type="entry name" value="SANT/Myb"/>
</dbReference>
<feature type="region of interest" description="Disordered" evidence="2">
    <location>
        <begin position="53"/>
        <end position="178"/>
    </location>
</feature>
<feature type="domain" description="Myb-like" evidence="3">
    <location>
        <begin position="816"/>
        <end position="865"/>
    </location>
</feature>
<feature type="compositionally biased region" description="Pro residues" evidence="2">
    <location>
        <begin position="1395"/>
        <end position="1405"/>
    </location>
</feature>
<evidence type="ECO:0000259" key="3">
    <source>
        <dbReference type="PROSITE" id="PS50090"/>
    </source>
</evidence>
<dbReference type="SMART" id="SM00333">
    <property type="entry name" value="TUDOR"/>
    <property type="match status" value="2"/>
</dbReference>
<feature type="compositionally biased region" description="Low complexity" evidence="2">
    <location>
        <begin position="503"/>
        <end position="524"/>
    </location>
</feature>
<gene>
    <name evidence="5" type="ORF">PECAL_4P23130</name>
</gene>
<feature type="domain" description="C2H2-type" evidence="4">
    <location>
        <begin position="442"/>
        <end position="470"/>
    </location>
</feature>
<feature type="region of interest" description="Disordered" evidence="2">
    <location>
        <begin position="863"/>
        <end position="883"/>
    </location>
</feature>